<sequence>MQNRRMHKIIRKKRKRRRALFFILLPLLAIIIGGATYASFLLNKAQSVIQNSFEEIEGREKPRIKEVDPNSDNISVLFIGVDDSDVRQKRSMGAVRSDALVLATFNAKEKSVKLLSIPRDSYVYIPEEKKYDKITHAHAYGGVKATVETVEELLDIPVDYYVKMNFEAFVDVVDELGGIEYDVPYELYEMDSKDRRDAIHLKPGLQTLNGEEALALARTRKYDSDIERGKRQQELIKAIFKKATTIHSLTKYDDILEAVGKNMTTNLTFDEIMGFLAYVTKGKTDIETLHLEGQDTTISGVYYYQLDEANVDEIKQTLKDHLDVSSYHAKTEQLAQEQ</sequence>
<dbReference type="EMBL" id="SLUL01000011">
    <property type="protein sequence ID" value="TCL47650.1"/>
    <property type="molecule type" value="Genomic_DNA"/>
</dbReference>
<evidence type="ECO:0000313" key="3">
    <source>
        <dbReference type="EMBL" id="TCL47650.1"/>
    </source>
</evidence>
<keyword evidence="4" id="KW-1185">Reference proteome</keyword>
<evidence type="ECO:0000313" key="4">
    <source>
        <dbReference type="Proteomes" id="UP000295658"/>
    </source>
</evidence>
<dbReference type="PANTHER" id="PTHR33392">
    <property type="entry name" value="POLYISOPRENYL-TEICHOIC ACID--PEPTIDOGLYCAN TEICHOIC ACID TRANSFERASE TAGU"/>
    <property type="match status" value="1"/>
</dbReference>
<dbReference type="Pfam" id="PF03816">
    <property type="entry name" value="LytR_cpsA_psr"/>
    <property type="match status" value="1"/>
</dbReference>
<dbReference type="Proteomes" id="UP000295658">
    <property type="component" value="Unassembled WGS sequence"/>
</dbReference>
<organism evidence="3 4">
    <name type="scientific">Thermolongibacillus altinsuensis</name>
    <dbReference type="NCBI Taxonomy" id="575256"/>
    <lineage>
        <taxon>Bacteria</taxon>
        <taxon>Bacillati</taxon>
        <taxon>Bacillota</taxon>
        <taxon>Bacilli</taxon>
        <taxon>Bacillales</taxon>
        <taxon>Anoxybacillaceae</taxon>
        <taxon>Thermolongibacillus</taxon>
    </lineage>
</organism>
<name>A0A4R1QFX7_9BACL</name>
<dbReference type="OrthoDB" id="27330at2"/>
<dbReference type="NCBIfam" id="TIGR00350">
    <property type="entry name" value="lytR_cpsA_psr"/>
    <property type="match status" value="1"/>
</dbReference>
<dbReference type="RefSeq" id="WP_132948910.1">
    <property type="nucleotide sequence ID" value="NZ_SLUL01000011.1"/>
</dbReference>
<evidence type="ECO:0000259" key="2">
    <source>
        <dbReference type="Pfam" id="PF03816"/>
    </source>
</evidence>
<dbReference type="AlphaFoldDB" id="A0A4R1QFX7"/>
<gene>
    <name evidence="3" type="ORF">EDD69_11114</name>
</gene>
<dbReference type="InterPro" id="IPR004474">
    <property type="entry name" value="LytR_CpsA_psr"/>
</dbReference>
<protein>
    <submittedName>
        <fullName evidence="3">LytR family transcriptional attenuator</fullName>
    </submittedName>
</protein>
<reference evidence="3 4" key="1">
    <citation type="submission" date="2019-03" db="EMBL/GenBank/DDBJ databases">
        <title>Genomic Encyclopedia of Type Strains, Phase IV (KMG-IV): sequencing the most valuable type-strain genomes for metagenomic binning, comparative biology and taxonomic classification.</title>
        <authorList>
            <person name="Goeker M."/>
        </authorList>
    </citation>
    <scope>NUCLEOTIDE SEQUENCE [LARGE SCALE GENOMIC DNA]</scope>
    <source>
        <strain evidence="3 4">DSM 24979</strain>
    </source>
</reference>
<dbReference type="Gene3D" id="3.40.630.190">
    <property type="entry name" value="LCP protein"/>
    <property type="match status" value="1"/>
</dbReference>
<dbReference type="PANTHER" id="PTHR33392:SF3">
    <property type="entry name" value="POLYISOPRENYL-TEICHOIC ACID--PEPTIDOGLYCAN TEICHOIC ACID TRANSFERASE TAGT"/>
    <property type="match status" value="1"/>
</dbReference>
<proteinExistence type="inferred from homology"/>
<comment type="similarity">
    <text evidence="1">Belongs to the LytR/CpsA/Psr (LCP) family.</text>
</comment>
<dbReference type="InterPro" id="IPR050922">
    <property type="entry name" value="LytR/CpsA/Psr_CW_biosynth"/>
</dbReference>
<accession>A0A4R1QFX7</accession>
<feature type="domain" description="Cell envelope-related transcriptional attenuator" evidence="2">
    <location>
        <begin position="96"/>
        <end position="243"/>
    </location>
</feature>
<comment type="caution">
    <text evidence="3">The sequence shown here is derived from an EMBL/GenBank/DDBJ whole genome shotgun (WGS) entry which is preliminary data.</text>
</comment>
<evidence type="ECO:0000256" key="1">
    <source>
        <dbReference type="ARBA" id="ARBA00006068"/>
    </source>
</evidence>